<dbReference type="Gene3D" id="1.25.40.390">
    <property type="match status" value="1"/>
</dbReference>
<dbReference type="Proteomes" id="UP000029221">
    <property type="component" value="Unassembled WGS sequence"/>
</dbReference>
<dbReference type="SUPFAM" id="SSF48452">
    <property type="entry name" value="TPR-like"/>
    <property type="match status" value="1"/>
</dbReference>
<keyword evidence="3" id="KW-0732">Signal</keyword>
<protein>
    <submittedName>
        <fullName evidence="7">SusD outer membrane protein</fullName>
    </submittedName>
</protein>
<dbReference type="STRING" id="319236.BST91_09535"/>
<comment type="similarity">
    <text evidence="2">Belongs to the SusD family.</text>
</comment>
<comment type="subcellular location">
    <subcellularLocation>
        <location evidence="1">Cell outer membrane</location>
    </subcellularLocation>
</comment>
<evidence type="ECO:0000259" key="6">
    <source>
        <dbReference type="Pfam" id="PF07980"/>
    </source>
</evidence>
<gene>
    <name evidence="7" type="ORF">JCM19294_367</name>
</gene>
<evidence type="ECO:0000256" key="1">
    <source>
        <dbReference type="ARBA" id="ARBA00004442"/>
    </source>
</evidence>
<accession>A0A090Q7V0</accession>
<evidence type="ECO:0000256" key="4">
    <source>
        <dbReference type="ARBA" id="ARBA00023136"/>
    </source>
</evidence>
<dbReference type="Gene3D" id="1.10.3780.10">
    <property type="entry name" value="SusD-like"/>
    <property type="match status" value="1"/>
</dbReference>
<keyword evidence="4" id="KW-0472">Membrane</keyword>
<sequence length="523" mass="58358">MLFVGMLAFTACDDALTVEPRDNRLTEQQLFQDPATYRGLIAKAYAGLAVGGQAGGDGDADISGIDGGFSNYLRLYWNMQELTTDEAIIAWNDGTIKDLHWHVWTDGNEFINAMFSRINYQIAVCNEFLRLSTDAKLDEYNIPADLRADVAEYRAEARFLRAYSYYHGMDLFGQMPFTDENSDPAAFPPVKSRTELFDFIESELVAIEDQMVDARANEYGRADKGALWMTLAKIYLNSEVYTGNARYDDAIIQLNKVIGAGYSIPSDPYHNLFLADNNSNGSQNEFIWTINFDGLNTQTFGGTTYLTHAPIGGDMNAANFGVNGGWGGIRTTKEFVELFPGMENSADGREAFFTDDQELEIQDVGRFKDGYAIEKFRNVTVNGVAGSDPVGDFVDIDFPVYRLADAYLMYAEAVVRGGSGGDINTAEGYINQLRERAYGNTSGNISASNIDLDFLLDERARELHWETHRRQDLIRFNQFTTGKVWTWKGNVQSGTTTAPFRNILPIPAQEVSLNPNLNQNPGY</sequence>
<dbReference type="AlphaFoldDB" id="A0A090Q7V0"/>
<reference evidence="7" key="1">
    <citation type="journal article" date="2014" name="Genome Announc.">
        <title>Draft Genome Sequences of Marine Flavobacterium Nonlabens Strains NR17, NR24, NR27, NR32, NR33, and Ara13.</title>
        <authorList>
            <person name="Nakanishi M."/>
            <person name="Meirelles P."/>
            <person name="Suzuki R."/>
            <person name="Takatani N."/>
            <person name="Mino S."/>
            <person name="Suda W."/>
            <person name="Oshima K."/>
            <person name="Hattori M."/>
            <person name="Ohkuma M."/>
            <person name="Hosokawa M."/>
            <person name="Miyashita K."/>
            <person name="Thompson F.L."/>
            <person name="Niwa A."/>
            <person name="Sawabe T."/>
            <person name="Sawabe T."/>
        </authorList>
    </citation>
    <scope>NUCLEOTIDE SEQUENCE [LARGE SCALE GENOMIC DNA]</scope>
    <source>
        <strain evidence="7">JCM 19294</strain>
    </source>
</reference>
<dbReference type="EMBL" id="BBML01000007">
    <property type="protein sequence ID" value="GAK97828.1"/>
    <property type="molecule type" value="Genomic_DNA"/>
</dbReference>
<evidence type="ECO:0000256" key="2">
    <source>
        <dbReference type="ARBA" id="ARBA00006275"/>
    </source>
</evidence>
<dbReference type="GO" id="GO:0009279">
    <property type="term" value="C:cell outer membrane"/>
    <property type="evidence" value="ECO:0007669"/>
    <property type="project" value="UniProtKB-SubCell"/>
</dbReference>
<proteinExistence type="inferred from homology"/>
<evidence type="ECO:0000313" key="7">
    <source>
        <dbReference type="EMBL" id="GAK97828.1"/>
    </source>
</evidence>
<evidence type="ECO:0000313" key="8">
    <source>
        <dbReference type="Proteomes" id="UP000029221"/>
    </source>
</evidence>
<keyword evidence="8" id="KW-1185">Reference proteome</keyword>
<organism evidence="7 8">
    <name type="scientific">Nonlabens tegetincola</name>
    <dbReference type="NCBI Taxonomy" id="323273"/>
    <lineage>
        <taxon>Bacteria</taxon>
        <taxon>Pseudomonadati</taxon>
        <taxon>Bacteroidota</taxon>
        <taxon>Flavobacteriia</taxon>
        <taxon>Flavobacteriales</taxon>
        <taxon>Flavobacteriaceae</taxon>
        <taxon>Nonlabens</taxon>
    </lineage>
</organism>
<dbReference type="eggNOG" id="COG3637">
    <property type="taxonomic scope" value="Bacteria"/>
</dbReference>
<dbReference type="Pfam" id="PF07980">
    <property type="entry name" value="SusD_RagB"/>
    <property type="match status" value="1"/>
</dbReference>
<dbReference type="InterPro" id="IPR012944">
    <property type="entry name" value="SusD_RagB_dom"/>
</dbReference>
<dbReference type="InterPro" id="IPR011990">
    <property type="entry name" value="TPR-like_helical_dom_sf"/>
</dbReference>
<name>A0A090Q7V0_9FLAO</name>
<evidence type="ECO:0000256" key="5">
    <source>
        <dbReference type="ARBA" id="ARBA00023237"/>
    </source>
</evidence>
<dbReference type="Gene3D" id="1.25.40.10">
    <property type="entry name" value="Tetratricopeptide repeat domain"/>
    <property type="match status" value="1"/>
</dbReference>
<evidence type="ECO:0000256" key="3">
    <source>
        <dbReference type="ARBA" id="ARBA00022729"/>
    </source>
</evidence>
<keyword evidence="5" id="KW-0998">Cell outer membrane</keyword>
<feature type="domain" description="RagB/SusD" evidence="6">
    <location>
        <begin position="365"/>
        <end position="523"/>
    </location>
</feature>
<comment type="caution">
    <text evidence="7">The sequence shown here is derived from an EMBL/GenBank/DDBJ whole genome shotgun (WGS) entry which is preliminary data.</text>
</comment>
<dbReference type="CDD" id="cd08977">
    <property type="entry name" value="SusD"/>
    <property type="match status" value="1"/>
</dbReference>